<dbReference type="NCBIfam" id="NF005760">
    <property type="entry name" value="PRK07586.1"/>
    <property type="match status" value="1"/>
</dbReference>
<gene>
    <name evidence="5" type="ORF">PsB1_1462</name>
</gene>
<reference evidence="5" key="1">
    <citation type="submission" date="2021-05" db="EMBL/GenBank/DDBJ databases">
        <authorList>
            <person name="Tanabe Y."/>
        </authorList>
    </citation>
    <scope>NUCLEOTIDE SEQUENCE</scope>
    <source>
        <strain evidence="5">BOTRYCO-1</strain>
    </source>
</reference>
<keyword evidence="6" id="KW-1185">Reference proteome</keyword>
<evidence type="ECO:0000259" key="3">
    <source>
        <dbReference type="Pfam" id="PF02775"/>
    </source>
</evidence>
<name>A0ABQ4PXA5_9PROT</name>
<dbReference type="Gene3D" id="3.40.50.970">
    <property type="match status" value="2"/>
</dbReference>
<dbReference type="SUPFAM" id="SSF52518">
    <property type="entry name" value="Thiamin diphosphate-binding fold (THDP-binding)"/>
    <property type="match status" value="2"/>
</dbReference>
<dbReference type="RefSeq" id="WP_284360156.1">
    <property type="nucleotide sequence ID" value="NZ_BPFZ01000008.1"/>
</dbReference>
<comment type="caution">
    <text evidence="5">The sequence shown here is derived from an EMBL/GenBank/DDBJ whole genome shotgun (WGS) entry which is preliminary data.</text>
</comment>
<evidence type="ECO:0008006" key="7">
    <source>
        <dbReference type="Google" id="ProtNLM"/>
    </source>
</evidence>
<accession>A0ABQ4PXA5</accession>
<dbReference type="Pfam" id="PF02775">
    <property type="entry name" value="TPP_enzyme_C"/>
    <property type="match status" value="1"/>
</dbReference>
<dbReference type="CDD" id="cd02002">
    <property type="entry name" value="TPP_BFDC"/>
    <property type="match status" value="1"/>
</dbReference>
<dbReference type="Proteomes" id="UP001161064">
    <property type="component" value="Unassembled WGS sequence"/>
</dbReference>
<dbReference type="Pfam" id="PF02776">
    <property type="entry name" value="TPP_enzyme_N"/>
    <property type="match status" value="1"/>
</dbReference>
<proteinExistence type="inferred from homology"/>
<dbReference type="PANTHER" id="PTHR18968">
    <property type="entry name" value="THIAMINE PYROPHOSPHATE ENZYMES"/>
    <property type="match status" value="1"/>
</dbReference>
<evidence type="ECO:0000259" key="4">
    <source>
        <dbReference type="Pfam" id="PF02776"/>
    </source>
</evidence>
<dbReference type="PANTHER" id="PTHR18968:SF86">
    <property type="entry name" value="ACETOLACTATE SYNTHASE LARGE SUBUNIT ILVX-RELATED"/>
    <property type="match status" value="1"/>
</dbReference>
<evidence type="ECO:0000256" key="1">
    <source>
        <dbReference type="ARBA" id="ARBA00007812"/>
    </source>
</evidence>
<dbReference type="InterPro" id="IPR012001">
    <property type="entry name" value="Thiamin_PyroP_enz_TPP-bd_dom"/>
</dbReference>
<dbReference type="SUPFAM" id="SSF52467">
    <property type="entry name" value="DHS-like NAD/FAD-binding domain"/>
    <property type="match status" value="1"/>
</dbReference>
<keyword evidence="2" id="KW-0786">Thiamine pyrophosphate</keyword>
<feature type="domain" description="Thiamine pyrophosphate enzyme TPP-binding" evidence="3">
    <location>
        <begin position="382"/>
        <end position="519"/>
    </location>
</feature>
<dbReference type="CDD" id="cd07035">
    <property type="entry name" value="TPP_PYR_POX_like"/>
    <property type="match status" value="1"/>
</dbReference>
<dbReference type="InterPro" id="IPR000399">
    <property type="entry name" value="TPP-bd_CS"/>
</dbReference>
<evidence type="ECO:0000256" key="2">
    <source>
        <dbReference type="ARBA" id="ARBA00023052"/>
    </source>
</evidence>
<evidence type="ECO:0000313" key="6">
    <source>
        <dbReference type="Proteomes" id="UP001161064"/>
    </source>
</evidence>
<evidence type="ECO:0000313" key="5">
    <source>
        <dbReference type="EMBL" id="GIU67308.1"/>
    </source>
</evidence>
<dbReference type="PROSITE" id="PS00187">
    <property type="entry name" value="TPP_ENZYMES"/>
    <property type="match status" value="1"/>
</dbReference>
<dbReference type="EMBL" id="BPFZ01000008">
    <property type="protein sequence ID" value="GIU67308.1"/>
    <property type="molecule type" value="Genomic_DNA"/>
</dbReference>
<feature type="domain" description="Thiamine pyrophosphate enzyme N-terminal TPP-binding" evidence="4">
    <location>
        <begin position="9"/>
        <end position="113"/>
    </location>
</feature>
<organism evidence="5 6">
    <name type="scientific">Candidatus Phycosocius spiralis</name>
    <dbReference type="NCBI Taxonomy" id="2815099"/>
    <lineage>
        <taxon>Bacteria</taxon>
        <taxon>Pseudomonadati</taxon>
        <taxon>Pseudomonadota</taxon>
        <taxon>Alphaproteobacteria</taxon>
        <taxon>Caulobacterales</taxon>
        <taxon>Caulobacterales incertae sedis</taxon>
        <taxon>Candidatus Phycosocius</taxon>
    </lineage>
</organism>
<dbReference type="InterPro" id="IPR029035">
    <property type="entry name" value="DHS-like_NAD/FAD-binding_dom"/>
</dbReference>
<protein>
    <recommendedName>
        <fullName evidence="7">Acetolactate synthase large subunit</fullName>
    </recommendedName>
</protein>
<dbReference type="InterPro" id="IPR011766">
    <property type="entry name" value="TPP_enzyme_TPP-bd"/>
</dbReference>
<reference evidence="5" key="2">
    <citation type="journal article" date="2023" name="ISME Commun">
        <title>Characterization of a bloom-associated alphaproteobacterial lineage, 'Candidatus Phycosocius': insights into freshwater algal-bacterial interactions.</title>
        <authorList>
            <person name="Tanabe Y."/>
            <person name="Yamaguchi H."/>
            <person name="Yoshida M."/>
            <person name="Kai A."/>
            <person name="Okazaki Y."/>
        </authorList>
    </citation>
    <scope>NUCLEOTIDE SEQUENCE</scope>
    <source>
        <strain evidence="5">BOTRYCO-1</strain>
    </source>
</reference>
<comment type="similarity">
    <text evidence="1">Belongs to the TPP enzyme family.</text>
</comment>
<dbReference type="InterPro" id="IPR029061">
    <property type="entry name" value="THDP-binding"/>
</dbReference>
<dbReference type="InterPro" id="IPR045229">
    <property type="entry name" value="TPP_enz"/>
</dbReference>
<sequence>MTDLNPSPTGADLLVSTLADYGVRACFANPGTSEMHLVQALDREPRIRSLLCLFEGVATGASDGFARMAGLPAMTLLHLGPGYANGAANIHNGRRAFSPMIHVVGDHATYHRSLDAPLSSDIETLVKPNSTWVGVVEAARDAGSLATTAFEHAIGPPGGPVTLILPADSAWSEAPAKSDAAPKPIAQIALVDPAQIEAVADAIQLAIKPVLLVNGPALYDEAALNQMARLKAAGVRILCDTFVGRLSRGAGRFAPDRMAYFAEAAMADLEGVDLMILAGTDVPCAFFAYPGKPSILVPECCTTLTLSKRHEDTSEAIAALADALNAPEVPKHPTRTILPKPVGKITPYSCAASLARHMPDHAIISDDAVTAGLPHFMATQTSAPHDWLFLTGGAIGQGLPLAIGAAIASPERKVIALSGDGAGMYTLQALWTMARESLPIVTVIFANHSYRILNIEMGRTGAGQPGPIARAMLSIDQPNLDWVKLAQGQGVEAVSCDTAEAFDQALERAISANAPILIEALM</sequence>